<dbReference type="Proteomes" id="UP000807785">
    <property type="component" value="Unassembled WGS sequence"/>
</dbReference>
<organism evidence="3 4">
    <name type="scientific">Candidatus Methylophosphatis roskildensis</name>
    <dbReference type="NCBI Taxonomy" id="2899263"/>
    <lineage>
        <taxon>Bacteria</taxon>
        <taxon>Pseudomonadati</taxon>
        <taxon>Pseudomonadota</taxon>
        <taxon>Betaproteobacteria</taxon>
        <taxon>Nitrosomonadales</taxon>
        <taxon>Sterolibacteriaceae</taxon>
        <taxon>Candidatus Methylophosphatis</taxon>
    </lineage>
</organism>
<proteinExistence type="predicted"/>
<dbReference type="PANTHER" id="PTHR43861:SF3">
    <property type="entry name" value="PUTATIVE (AFU_ORTHOLOGUE AFUA_2G14390)-RELATED"/>
    <property type="match status" value="1"/>
</dbReference>
<comment type="caution">
    <text evidence="3">The sequence shown here is derived from an EMBL/GenBank/DDBJ whole genome shotgun (WGS) entry which is preliminary data.</text>
</comment>
<feature type="domain" description="Methyltransferase" evidence="2">
    <location>
        <begin position="43"/>
        <end position="135"/>
    </location>
</feature>
<gene>
    <name evidence="3" type="ORF">IPH26_19115</name>
</gene>
<evidence type="ECO:0000313" key="4">
    <source>
        <dbReference type="Proteomes" id="UP000807785"/>
    </source>
</evidence>
<dbReference type="EMBL" id="JADJEV010000005">
    <property type="protein sequence ID" value="MBK6974947.1"/>
    <property type="molecule type" value="Genomic_DNA"/>
</dbReference>
<name>A0A9D7HM87_9PROT</name>
<evidence type="ECO:0000259" key="2">
    <source>
        <dbReference type="Pfam" id="PF13649"/>
    </source>
</evidence>
<dbReference type="InterPro" id="IPR029063">
    <property type="entry name" value="SAM-dependent_MTases_sf"/>
</dbReference>
<dbReference type="SUPFAM" id="SSF53335">
    <property type="entry name" value="S-adenosyl-L-methionine-dependent methyltransferases"/>
    <property type="match status" value="1"/>
</dbReference>
<evidence type="ECO:0000313" key="3">
    <source>
        <dbReference type="EMBL" id="MBK6974947.1"/>
    </source>
</evidence>
<protein>
    <submittedName>
        <fullName evidence="3">Methyltransferase domain-containing protein</fullName>
    </submittedName>
</protein>
<keyword evidence="1" id="KW-0808">Transferase</keyword>
<reference evidence="3" key="1">
    <citation type="submission" date="2020-10" db="EMBL/GenBank/DDBJ databases">
        <title>Connecting structure to function with the recovery of over 1000 high-quality activated sludge metagenome-assembled genomes encoding full-length rRNA genes using long-read sequencing.</title>
        <authorList>
            <person name="Singleton C.M."/>
            <person name="Petriglieri F."/>
            <person name="Kristensen J.M."/>
            <person name="Kirkegaard R.H."/>
            <person name="Michaelsen T.Y."/>
            <person name="Andersen M.H."/>
            <person name="Karst S.M."/>
            <person name="Dueholm M.S."/>
            <person name="Nielsen P.H."/>
            <person name="Albertsen M."/>
        </authorList>
    </citation>
    <scope>NUCLEOTIDE SEQUENCE</scope>
    <source>
        <strain evidence="3">Bjer_18-Q3-R1-45_BAT3C.347</strain>
    </source>
</reference>
<keyword evidence="3" id="KW-0489">Methyltransferase</keyword>
<dbReference type="Gene3D" id="3.40.50.150">
    <property type="entry name" value="Vaccinia Virus protein VP39"/>
    <property type="match status" value="1"/>
</dbReference>
<dbReference type="Pfam" id="PF13649">
    <property type="entry name" value="Methyltransf_25"/>
    <property type="match status" value="1"/>
</dbReference>
<sequence>MSFADAAKTWNQRYSREDFLFGEAPNAFLAASMAWLVPGQRALSIADGEGRNSVWLARQGLEVDAFDISTVAVDKASRFAARHGVPVRHVVADILQIEWPTACYDLIAAIFIQFAAPDERAFVFRGIVRALRPGGVLILQGYRPEQLAYRTGGPPLAENLYTEPLLREAFAELDIRHLASHDDVVREGAGHDGMSALIDLVAVKP</sequence>
<dbReference type="GO" id="GO:0008168">
    <property type="term" value="F:methyltransferase activity"/>
    <property type="evidence" value="ECO:0007669"/>
    <property type="project" value="UniProtKB-KW"/>
</dbReference>
<dbReference type="GO" id="GO:0032259">
    <property type="term" value="P:methylation"/>
    <property type="evidence" value="ECO:0007669"/>
    <property type="project" value="UniProtKB-KW"/>
</dbReference>
<dbReference type="PANTHER" id="PTHR43861">
    <property type="entry name" value="TRANS-ACONITATE 2-METHYLTRANSFERASE-RELATED"/>
    <property type="match status" value="1"/>
</dbReference>
<evidence type="ECO:0000256" key="1">
    <source>
        <dbReference type="ARBA" id="ARBA00022679"/>
    </source>
</evidence>
<dbReference type="InterPro" id="IPR041698">
    <property type="entry name" value="Methyltransf_25"/>
</dbReference>
<dbReference type="AlphaFoldDB" id="A0A9D7HM87"/>
<accession>A0A9D7HM87</accession>
<dbReference type="CDD" id="cd02440">
    <property type="entry name" value="AdoMet_MTases"/>
    <property type="match status" value="1"/>
</dbReference>